<evidence type="ECO:0000256" key="2">
    <source>
        <dbReference type="SAM" id="Phobius"/>
    </source>
</evidence>
<feature type="chain" id="PRO_5042913235" description="Extracellular serine-rich protein" evidence="3">
    <location>
        <begin position="24"/>
        <end position="392"/>
    </location>
</feature>
<dbReference type="PANTHER" id="PTHR34883:SF8">
    <property type="entry name" value="EXTRACELLULAR SERINE-RICH PROTEIN (AFU_ORTHOLOGUE AFUA_6G00670)"/>
    <property type="match status" value="1"/>
</dbReference>
<reference evidence="4" key="1">
    <citation type="journal article" date="2023" name="Mol. Phylogenet. Evol.">
        <title>Genome-scale phylogeny and comparative genomics of the fungal order Sordariales.</title>
        <authorList>
            <person name="Hensen N."/>
            <person name="Bonometti L."/>
            <person name="Westerberg I."/>
            <person name="Brannstrom I.O."/>
            <person name="Guillou S."/>
            <person name="Cros-Aarteil S."/>
            <person name="Calhoun S."/>
            <person name="Haridas S."/>
            <person name="Kuo A."/>
            <person name="Mondo S."/>
            <person name="Pangilinan J."/>
            <person name="Riley R."/>
            <person name="LaButti K."/>
            <person name="Andreopoulos B."/>
            <person name="Lipzen A."/>
            <person name="Chen C."/>
            <person name="Yan M."/>
            <person name="Daum C."/>
            <person name="Ng V."/>
            <person name="Clum A."/>
            <person name="Steindorff A."/>
            <person name="Ohm R.A."/>
            <person name="Martin F."/>
            <person name="Silar P."/>
            <person name="Natvig D.O."/>
            <person name="Lalanne C."/>
            <person name="Gautier V."/>
            <person name="Ament-Velasquez S.L."/>
            <person name="Kruys A."/>
            <person name="Hutchinson M.I."/>
            <person name="Powell A.J."/>
            <person name="Barry K."/>
            <person name="Miller A.N."/>
            <person name="Grigoriev I.V."/>
            <person name="Debuchy R."/>
            <person name="Gladieux P."/>
            <person name="Hiltunen Thoren M."/>
            <person name="Johannesson H."/>
        </authorList>
    </citation>
    <scope>NUCLEOTIDE SEQUENCE</scope>
    <source>
        <strain evidence="4">PSN293</strain>
    </source>
</reference>
<evidence type="ECO:0008006" key="6">
    <source>
        <dbReference type="Google" id="ProtNLM"/>
    </source>
</evidence>
<evidence type="ECO:0000256" key="3">
    <source>
        <dbReference type="SAM" id="SignalP"/>
    </source>
</evidence>
<sequence>MAMAQRRNWWLLALLASSPLTMAQMDHSMPADHSLLMASHSMDHSGMSGWETMTAFPSIPTHAIRVGDKGRSFQPNITKAKVGDTIEFQFYPSNHSVVRADYMFPCFPTEKNGNGKEGFFSGFYIIQETDGVPKWRWTLNTENPVFFYSSGNDDCNRYGMVGAINAKPFDLQHQYEMALDSPFVMQPDAASEQLNPPTTTTSSTSTTETKPTPSNTAAAAATEPSGNNGLGAGGIAGVVVGAVAGIAMIAGIFYWYGVMRARQKPPTQPDVSPMTKSSYLSPGAPSFDTSSGMFTGTTVPSPPPQSAAFVDGDTIYVPVKRSTIASGDVTRLPSELYNPAELYHPGMQGQNSDRASWMRPFDQQTTDNNSVHQQTTPTAASAANNKPSELSG</sequence>
<dbReference type="InterPro" id="IPR008972">
    <property type="entry name" value="Cupredoxin"/>
</dbReference>
<feature type="compositionally biased region" description="Low complexity" evidence="1">
    <location>
        <begin position="196"/>
        <end position="222"/>
    </location>
</feature>
<name>A0AAN6YI74_9PEZI</name>
<organism evidence="4 5">
    <name type="scientific">Rhypophila decipiens</name>
    <dbReference type="NCBI Taxonomy" id="261697"/>
    <lineage>
        <taxon>Eukaryota</taxon>
        <taxon>Fungi</taxon>
        <taxon>Dikarya</taxon>
        <taxon>Ascomycota</taxon>
        <taxon>Pezizomycotina</taxon>
        <taxon>Sordariomycetes</taxon>
        <taxon>Sordariomycetidae</taxon>
        <taxon>Sordariales</taxon>
        <taxon>Naviculisporaceae</taxon>
        <taxon>Rhypophila</taxon>
    </lineage>
</organism>
<dbReference type="EMBL" id="MU858067">
    <property type="protein sequence ID" value="KAK4216612.1"/>
    <property type="molecule type" value="Genomic_DNA"/>
</dbReference>
<keyword evidence="2" id="KW-0472">Membrane</keyword>
<feature type="region of interest" description="Disordered" evidence="1">
    <location>
        <begin position="189"/>
        <end position="228"/>
    </location>
</feature>
<keyword evidence="2" id="KW-0812">Transmembrane</keyword>
<accession>A0AAN6YI74</accession>
<evidence type="ECO:0000256" key="1">
    <source>
        <dbReference type="SAM" id="MobiDB-lite"/>
    </source>
</evidence>
<dbReference type="InterPro" id="IPR052953">
    <property type="entry name" value="Ser-rich/MCO-related"/>
</dbReference>
<keyword evidence="5" id="KW-1185">Reference proteome</keyword>
<feature type="compositionally biased region" description="Polar residues" evidence="1">
    <location>
        <begin position="362"/>
        <end position="392"/>
    </location>
</feature>
<feature type="region of interest" description="Disordered" evidence="1">
    <location>
        <begin position="342"/>
        <end position="392"/>
    </location>
</feature>
<dbReference type="AlphaFoldDB" id="A0AAN6YI74"/>
<gene>
    <name evidence="4" type="ORF">QBC37DRAFT_88116</name>
</gene>
<comment type="caution">
    <text evidence="4">The sequence shown here is derived from an EMBL/GenBank/DDBJ whole genome shotgun (WGS) entry which is preliminary data.</text>
</comment>
<feature type="signal peptide" evidence="3">
    <location>
        <begin position="1"/>
        <end position="23"/>
    </location>
</feature>
<evidence type="ECO:0000313" key="5">
    <source>
        <dbReference type="Proteomes" id="UP001301769"/>
    </source>
</evidence>
<proteinExistence type="predicted"/>
<evidence type="ECO:0000313" key="4">
    <source>
        <dbReference type="EMBL" id="KAK4216612.1"/>
    </source>
</evidence>
<keyword evidence="2" id="KW-1133">Transmembrane helix</keyword>
<dbReference type="Gene3D" id="2.60.40.420">
    <property type="entry name" value="Cupredoxins - blue copper proteins"/>
    <property type="match status" value="1"/>
</dbReference>
<protein>
    <recommendedName>
        <fullName evidence="6">Extracellular serine-rich protein</fullName>
    </recommendedName>
</protein>
<keyword evidence="3" id="KW-0732">Signal</keyword>
<dbReference type="Proteomes" id="UP001301769">
    <property type="component" value="Unassembled WGS sequence"/>
</dbReference>
<reference evidence="4" key="2">
    <citation type="submission" date="2023-05" db="EMBL/GenBank/DDBJ databases">
        <authorList>
            <consortium name="Lawrence Berkeley National Laboratory"/>
            <person name="Steindorff A."/>
            <person name="Hensen N."/>
            <person name="Bonometti L."/>
            <person name="Westerberg I."/>
            <person name="Brannstrom I.O."/>
            <person name="Guillou S."/>
            <person name="Cros-Aarteil S."/>
            <person name="Calhoun S."/>
            <person name="Haridas S."/>
            <person name="Kuo A."/>
            <person name="Mondo S."/>
            <person name="Pangilinan J."/>
            <person name="Riley R."/>
            <person name="Labutti K."/>
            <person name="Andreopoulos B."/>
            <person name="Lipzen A."/>
            <person name="Chen C."/>
            <person name="Yanf M."/>
            <person name="Daum C."/>
            <person name="Ng V."/>
            <person name="Clum A."/>
            <person name="Ohm R."/>
            <person name="Martin F."/>
            <person name="Silar P."/>
            <person name="Natvig D."/>
            <person name="Lalanne C."/>
            <person name="Gautier V."/>
            <person name="Ament-Velasquez S.L."/>
            <person name="Kruys A."/>
            <person name="Hutchinson M.I."/>
            <person name="Powell A.J."/>
            <person name="Barry K."/>
            <person name="Miller A.N."/>
            <person name="Grigoriev I.V."/>
            <person name="Debuchy R."/>
            <person name="Gladieux P."/>
            <person name="Thoren M.H."/>
            <person name="Johannesson H."/>
        </authorList>
    </citation>
    <scope>NUCLEOTIDE SEQUENCE</scope>
    <source>
        <strain evidence="4">PSN293</strain>
    </source>
</reference>
<dbReference type="PANTHER" id="PTHR34883">
    <property type="entry name" value="SERINE-RICH PROTEIN, PUTATIVE-RELATED-RELATED"/>
    <property type="match status" value="1"/>
</dbReference>
<feature type="transmembrane region" description="Helical" evidence="2">
    <location>
        <begin position="230"/>
        <end position="256"/>
    </location>
</feature>
<dbReference type="SUPFAM" id="SSF49503">
    <property type="entry name" value="Cupredoxins"/>
    <property type="match status" value="1"/>
</dbReference>